<evidence type="ECO:0000313" key="5">
    <source>
        <dbReference type="EMBL" id="KAB8198207.1"/>
    </source>
</evidence>
<proteinExistence type="inferred from homology"/>
<gene>
    <name evidence="5" type="ORF">FKV24_003265</name>
</gene>
<dbReference type="CDD" id="cd08422">
    <property type="entry name" value="PBP2_CrgA_like"/>
    <property type="match status" value="1"/>
</dbReference>
<dbReference type="PROSITE" id="PS50931">
    <property type="entry name" value="HTH_LYSR"/>
    <property type="match status" value="1"/>
</dbReference>
<dbReference type="InterPro" id="IPR058163">
    <property type="entry name" value="LysR-type_TF_proteobact-type"/>
</dbReference>
<dbReference type="Proteomes" id="UP000320431">
    <property type="component" value="Unassembled WGS sequence"/>
</dbReference>
<dbReference type="OrthoDB" id="9810065at2"/>
<evidence type="ECO:0000256" key="4">
    <source>
        <dbReference type="ARBA" id="ARBA00023163"/>
    </source>
</evidence>
<evidence type="ECO:0000256" key="1">
    <source>
        <dbReference type="ARBA" id="ARBA00009437"/>
    </source>
</evidence>
<sequence length="298" mass="32635">MNRLKRMAIYVRVVELGSMSAAARELAMTASAVSQQIRQLEAETGIVLLLRSTRRLSLTEAGQAYYEDCARMLHAAQAADRRLSDLRDEPRGELRIAFPVGFSTMLAEALAPMLRAHPKLSLRLFAEDRKIDLIGERIDLAIRIGSLADSSLIARRLAEWRHMLVATPAYAQAHGLPDSPEALGTHAVLILSVLDQPEFIELHRPGEPARRVRVHGPILANSAEALLQMTLQDLGIMRMPGPHASALIAQGRLLPVLPDWSMAPIGVYALTAQRESQPAKVRVAIAALREHLEAAATA</sequence>
<keyword evidence="3" id="KW-0238">DNA-binding</keyword>
<dbReference type="FunFam" id="1.10.10.10:FF:000001">
    <property type="entry name" value="LysR family transcriptional regulator"/>
    <property type="match status" value="1"/>
</dbReference>
<protein>
    <submittedName>
        <fullName evidence="5">LysR family transcriptional regulator</fullName>
    </submittedName>
</protein>
<comment type="caution">
    <text evidence="5">The sequence shown here is derived from an EMBL/GenBank/DDBJ whole genome shotgun (WGS) entry which is preliminary data.</text>
</comment>
<dbReference type="InterPro" id="IPR000847">
    <property type="entry name" value="LysR_HTH_N"/>
</dbReference>
<evidence type="ECO:0000256" key="2">
    <source>
        <dbReference type="ARBA" id="ARBA00023015"/>
    </source>
</evidence>
<evidence type="ECO:0000313" key="6">
    <source>
        <dbReference type="Proteomes" id="UP000320431"/>
    </source>
</evidence>
<dbReference type="EMBL" id="VICD02000044">
    <property type="protein sequence ID" value="KAB8198207.1"/>
    <property type="molecule type" value="Genomic_DNA"/>
</dbReference>
<keyword evidence="4" id="KW-0804">Transcription</keyword>
<dbReference type="SUPFAM" id="SSF46785">
    <property type="entry name" value="Winged helix' DNA-binding domain"/>
    <property type="match status" value="1"/>
</dbReference>
<dbReference type="InterPro" id="IPR005119">
    <property type="entry name" value="LysR_subst-bd"/>
</dbReference>
<dbReference type="GO" id="GO:0003700">
    <property type="term" value="F:DNA-binding transcription factor activity"/>
    <property type="evidence" value="ECO:0007669"/>
    <property type="project" value="InterPro"/>
</dbReference>
<reference evidence="5 6" key="1">
    <citation type="submission" date="2019-10" db="EMBL/GenBank/DDBJ databases">
        <title>Lysobacter alkalisoli sp. nov., isolated from saline-alkaline soil.</title>
        <authorList>
            <person name="Sun J.-Q."/>
        </authorList>
    </citation>
    <scope>NUCLEOTIDE SEQUENCE [LARGE SCALE GENOMIC DNA]</scope>
    <source>
        <strain evidence="5 6">KCTC 42381</strain>
    </source>
</reference>
<dbReference type="InterPro" id="IPR036390">
    <property type="entry name" value="WH_DNA-bd_sf"/>
</dbReference>
<dbReference type="Pfam" id="PF00126">
    <property type="entry name" value="HTH_1"/>
    <property type="match status" value="1"/>
</dbReference>
<dbReference type="GO" id="GO:0043565">
    <property type="term" value="F:sequence-specific DNA binding"/>
    <property type="evidence" value="ECO:0007669"/>
    <property type="project" value="TreeGrafter"/>
</dbReference>
<dbReference type="PANTHER" id="PTHR30537">
    <property type="entry name" value="HTH-TYPE TRANSCRIPTIONAL REGULATOR"/>
    <property type="match status" value="1"/>
</dbReference>
<accession>A0A508B021</accession>
<dbReference type="Gene3D" id="1.10.10.10">
    <property type="entry name" value="Winged helix-like DNA-binding domain superfamily/Winged helix DNA-binding domain"/>
    <property type="match status" value="1"/>
</dbReference>
<dbReference type="PANTHER" id="PTHR30537:SF30">
    <property type="entry name" value="TRANSCRIPTIONAL REGULATOR-RELATED"/>
    <property type="match status" value="1"/>
</dbReference>
<dbReference type="SUPFAM" id="SSF53850">
    <property type="entry name" value="Periplasmic binding protein-like II"/>
    <property type="match status" value="1"/>
</dbReference>
<comment type="similarity">
    <text evidence="1">Belongs to the LysR transcriptional regulatory family.</text>
</comment>
<name>A0A508B021_9GAMM</name>
<dbReference type="Gene3D" id="3.40.190.290">
    <property type="match status" value="1"/>
</dbReference>
<dbReference type="GO" id="GO:0006351">
    <property type="term" value="P:DNA-templated transcription"/>
    <property type="evidence" value="ECO:0007669"/>
    <property type="project" value="TreeGrafter"/>
</dbReference>
<keyword evidence="2" id="KW-0805">Transcription regulation</keyword>
<dbReference type="AlphaFoldDB" id="A0A508B021"/>
<dbReference type="Pfam" id="PF03466">
    <property type="entry name" value="LysR_substrate"/>
    <property type="match status" value="1"/>
</dbReference>
<dbReference type="InterPro" id="IPR036388">
    <property type="entry name" value="WH-like_DNA-bd_sf"/>
</dbReference>
<organism evidence="5 6">
    <name type="scientific">Marilutibacter maris</name>
    <dbReference type="NCBI Taxonomy" id="1605891"/>
    <lineage>
        <taxon>Bacteria</taxon>
        <taxon>Pseudomonadati</taxon>
        <taxon>Pseudomonadota</taxon>
        <taxon>Gammaproteobacteria</taxon>
        <taxon>Lysobacterales</taxon>
        <taxon>Lysobacteraceae</taxon>
        <taxon>Marilutibacter</taxon>
    </lineage>
</organism>
<evidence type="ECO:0000256" key="3">
    <source>
        <dbReference type="ARBA" id="ARBA00023125"/>
    </source>
</evidence>